<dbReference type="SUPFAM" id="SSF53649">
    <property type="entry name" value="Alkaline phosphatase-like"/>
    <property type="match status" value="1"/>
</dbReference>
<dbReference type="Proteomes" id="UP000033682">
    <property type="component" value="Unassembled WGS sequence"/>
</dbReference>
<feature type="binding site" evidence="10">
    <location>
        <position position="483"/>
    </location>
    <ligand>
        <name>Mn(2+)</name>
        <dbReference type="ChEBI" id="CHEBI:29035"/>
    </ligand>
</feature>
<evidence type="ECO:0000313" key="14">
    <source>
        <dbReference type="EMBL" id="KJY61242.1"/>
    </source>
</evidence>
<dbReference type="EMBL" id="JXLG01000005">
    <property type="protein sequence ID" value="KJY61242.1"/>
    <property type="molecule type" value="Genomic_DNA"/>
</dbReference>
<name>A0A0F4LQZ7_9LACO</name>
<feature type="binding site" evidence="10">
    <location>
        <position position="260"/>
    </location>
    <ligand>
        <name>Mn(2+)</name>
        <dbReference type="ChEBI" id="CHEBI:29035"/>
    </ligand>
</feature>
<dbReference type="InterPro" id="IPR017850">
    <property type="entry name" value="Alkaline_phosphatase_core_sf"/>
</dbReference>
<gene>
    <name evidence="14" type="ORF">JF72_05200</name>
</gene>
<feature type="binding site" evidence="10">
    <location>
        <position position="482"/>
    </location>
    <ligand>
        <name>Mn(2+)</name>
        <dbReference type="ChEBI" id="CHEBI:29035"/>
    </ligand>
</feature>
<feature type="region of interest" description="Disordered" evidence="11">
    <location>
        <begin position="706"/>
        <end position="730"/>
    </location>
</feature>
<evidence type="ECO:0000313" key="15">
    <source>
        <dbReference type="Proteomes" id="UP000033682"/>
    </source>
</evidence>
<dbReference type="STRING" id="303541.JF72_05200"/>
<dbReference type="InterPro" id="IPR050448">
    <property type="entry name" value="OpgB/LTA_synthase_biosynth"/>
</dbReference>
<dbReference type="PANTHER" id="PTHR47371:SF3">
    <property type="entry name" value="PHOSPHOGLYCEROL TRANSFERASE I"/>
    <property type="match status" value="1"/>
</dbReference>
<evidence type="ECO:0000256" key="3">
    <source>
        <dbReference type="ARBA" id="ARBA00009983"/>
    </source>
</evidence>
<dbReference type="HOGENOM" id="CLU_021310_0_0_9"/>
<dbReference type="Gene3D" id="3.30.1120.170">
    <property type="match status" value="1"/>
</dbReference>
<evidence type="ECO:0000256" key="9">
    <source>
        <dbReference type="PIRSR" id="PIRSR005091-2"/>
    </source>
</evidence>
<dbReference type="PANTHER" id="PTHR47371">
    <property type="entry name" value="LIPOTEICHOIC ACID SYNTHASE"/>
    <property type="match status" value="1"/>
</dbReference>
<feature type="active site" evidence="8">
    <location>
        <position position="304"/>
    </location>
</feature>
<dbReference type="GO" id="GO:0046872">
    <property type="term" value="F:metal ion binding"/>
    <property type="evidence" value="ECO:0007669"/>
    <property type="project" value="UniProtKB-KW"/>
</dbReference>
<proteinExistence type="inferred from homology"/>
<keyword evidence="5 12" id="KW-0812">Transmembrane</keyword>
<feature type="transmembrane region" description="Helical" evidence="12">
    <location>
        <begin position="130"/>
        <end position="148"/>
    </location>
</feature>
<evidence type="ECO:0000256" key="6">
    <source>
        <dbReference type="ARBA" id="ARBA00022989"/>
    </source>
</evidence>
<evidence type="ECO:0000256" key="4">
    <source>
        <dbReference type="ARBA" id="ARBA00022475"/>
    </source>
</evidence>
<evidence type="ECO:0000256" key="5">
    <source>
        <dbReference type="ARBA" id="ARBA00022692"/>
    </source>
</evidence>
<comment type="similarity">
    <text evidence="3">Belongs to the LTA synthase family.</text>
</comment>
<accession>A0A0F4LQZ7</accession>
<feature type="transmembrane region" description="Helical" evidence="12">
    <location>
        <begin position="74"/>
        <end position="93"/>
    </location>
</feature>
<evidence type="ECO:0000256" key="12">
    <source>
        <dbReference type="SAM" id="Phobius"/>
    </source>
</evidence>
<feature type="transmembrane region" description="Helical" evidence="12">
    <location>
        <begin position="47"/>
        <end position="67"/>
    </location>
</feature>
<reference evidence="14 15" key="1">
    <citation type="submission" date="2015-01" db="EMBL/GenBank/DDBJ databases">
        <title>Comparative genomics of the lactic acid bacteria isolated from the honey bee gut.</title>
        <authorList>
            <person name="Ellegaard K.M."/>
            <person name="Tamarit D."/>
            <person name="Javelind E."/>
            <person name="Olofsson T."/>
            <person name="Andersson S.G."/>
            <person name="Vasquez A."/>
        </authorList>
    </citation>
    <scope>NUCLEOTIDE SEQUENCE [LARGE SCALE GENOMIC DNA]</scope>
    <source>
        <strain evidence="14 15">Hma11</strain>
    </source>
</reference>
<dbReference type="Gene3D" id="3.40.720.10">
    <property type="entry name" value="Alkaline Phosphatase, subunit A"/>
    <property type="match status" value="1"/>
</dbReference>
<dbReference type="CDD" id="cd16015">
    <property type="entry name" value="LTA_synthase"/>
    <property type="match status" value="1"/>
</dbReference>
<feature type="binding site" evidence="9">
    <location>
        <position position="421"/>
    </location>
    <ligand>
        <name>substrate</name>
    </ligand>
</feature>
<dbReference type="RefSeq" id="WP_046306605.1">
    <property type="nucleotide sequence ID" value="NZ_KQ034000.1"/>
</dbReference>
<feature type="transmembrane region" description="Helical" evidence="12">
    <location>
        <begin position="155"/>
        <end position="177"/>
    </location>
</feature>
<keyword evidence="9" id="KW-0464">Manganese</keyword>
<dbReference type="InterPro" id="IPR000917">
    <property type="entry name" value="Sulfatase_N"/>
</dbReference>
<dbReference type="Pfam" id="PF00884">
    <property type="entry name" value="Sulfatase"/>
    <property type="match status" value="1"/>
</dbReference>
<dbReference type="PATRIC" id="fig|303541.3.peg.673"/>
<evidence type="ECO:0000256" key="8">
    <source>
        <dbReference type="PIRSR" id="PIRSR005091-1"/>
    </source>
</evidence>
<keyword evidence="9" id="KW-0479">Metal-binding</keyword>
<sequence>MKKKKLINFIQTRTGFFCLLVILFTLKYIFAAYHDFNLGINDPYQHIIMWISPIGSAVLLLSIGFYFSKPVVSYVIMLIMDFANTGLLFANILNYRQFADFITVKTMTNAAKVAPGLGKSAVALLKPSDLILWLDLIIVIGLLLAHKIKIDQKSYGLLTPFTITTCGALILSLNVFLAESSRPRLLGTTFDRSYIVKYLGIDTFTVYDGVKNEQTEQVNRNANTADLNKILTYTRKNKLPVSPQYYGAAKGKNVIVIHLESFQQFVIDLKINGKEVTPFLNSIYHSRHSLSFSNFYHQVGIGRTSDAENMLETSTFGISDGSLFTALGSSNTFQAAPQILRENGNYTSAVFHGNVGSFWNRDDVYKNMGYNYFFDQNYYSHDQSDSIGYGIKDKVMFAESVKYLERMQQPFYSKFITVTNHTPFDMDEEDRDPNFKTADTSDKAINNYFETAHYLDQAIREFFDYLNKSGLMKNTVVMIYGDHYGLSNSENETLAPIIGESSDTWNSYNNVQIQRVPFMLYSPSLKGKIMNEVAGEIDVLPTLLHLLGISNKNYIQFGNDLLSPKYKPWIVFRNGTIVSQKYVIIGGKGKKGTVYDRISGKEIINYTEKENKEIAELAKKGKMALKYSDLLNNHNLLRFYTPKGFKPVDPGQFDYLSNFQQMEALRAKLKTKSTALISTHKHSTTRFYRTDAPELNGRHNEITEIPESVAENHLDKKRDNDSQKKKREYN</sequence>
<evidence type="ECO:0000256" key="10">
    <source>
        <dbReference type="PIRSR" id="PIRSR005091-3"/>
    </source>
</evidence>
<keyword evidence="7 12" id="KW-0472">Membrane</keyword>
<organism evidence="14 15">
    <name type="scientific">Lactobacillus apis</name>
    <dbReference type="NCBI Taxonomy" id="303541"/>
    <lineage>
        <taxon>Bacteria</taxon>
        <taxon>Bacillati</taxon>
        <taxon>Bacillota</taxon>
        <taxon>Bacilli</taxon>
        <taxon>Lactobacillales</taxon>
        <taxon>Lactobacillaceae</taxon>
        <taxon>Lactobacillus</taxon>
    </lineage>
</organism>
<keyword evidence="6 12" id="KW-1133">Transmembrane helix</keyword>
<evidence type="ECO:0000256" key="1">
    <source>
        <dbReference type="ARBA" id="ARBA00004651"/>
    </source>
</evidence>
<protein>
    <submittedName>
        <fullName evidence="14">Alkaline phosphatase</fullName>
    </submittedName>
</protein>
<comment type="subcellular location">
    <subcellularLocation>
        <location evidence="1">Cell membrane</location>
        <topology evidence="1">Multi-pass membrane protein</topology>
    </subcellularLocation>
</comment>
<keyword evidence="4" id="KW-1003">Cell membrane</keyword>
<feature type="domain" description="Sulfatase N-terminal" evidence="13">
    <location>
        <begin position="252"/>
        <end position="549"/>
    </location>
</feature>
<evidence type="ECO:0000256" key="11">
    <source>
        <dbReference type="SAM" id="MobiDB-lite"/>
    </source>
</evidence>
<comment type="pathway">
    <text evidence="2">Cell wall biogenesis; lipoteichoic acid biosynthesis.</text>
</comment>
<feature type="binding site" evidence="10">
    <location>
        <position position="304"/>
    </location>
    <ligand>
        <name>Mn(2+)</name>
        <dbReference type="ChEBI" id="CHEBI:29035"/>
    </ligand>
</feature>
<evidence type="ECO:0000259" key="13">
    <source>
        <dbReference type="Pfam" id="PF00884"/>
    </source>
</evidence>
<dbReference type="PIRSF" id="PIRSF005091">
    <property type="entry name" value="Mmb_sulf_HI1246"/>
    <property type="match status" value="1"/>
</dbReference>
<feature type="compositionally biased region" description="Basic and acidic residues" evidence="11">
    <location>
        <begin position="710"/>
        <end position="730"/>
    </location>
</feature>
<dbReference type="AlphaFoldDB" id="A0A0F4LQZ7"/>
<comment type="caution">
    <text evidence="14">The sequence shown here is derived from an EMBL/GenBank/DDBJ whole genome shotgun (WGS) entry which is preliminary data.</text>
</comment>
<keyword evidence="15" id="KW-1185">Reference proteome</keyword>
<dbReference type="GO" id="GO:0005886">
    <property type="term" value="C:plasma membrane"/>
    <property type="evidence" value="ECO:0007669"/>
    <property type="project" value="UniProtKB-SubCell"/>
</dbReference>
<dbReference type="InterPro" id="IPR012160">
    <property type="entry name" value="LtaS-like"/>
</dbReference>
<evidence type="ECO:0000256" key="7">
    <source>
        <dbReference type="ARBA" id="ARBA00023136"/>
    </source>
</evidence>
<evidence type="ECO:0000256" key="2">
    <source>
        <dbReference type="ARBA" id="ARBA00004936"/>
    </source>
</evidence>